<comment type="caution">
    <text evidence="4">The sequence shown here is derived from an EMBL/GenBank/DDBJ whole genome shotgun (WGS) entry which is preliminary data.</text>
</comment>
<dbReference type="InterPro" id="IPR000620">
    <property type="entry name" value="EamA_dom"/>
</dbReference>
<feature type="transmembrane region" description="Helical" evidence="2">
    <location>
        <begin position="213"/>
        <end position="235"/>
    </location>
</feature>
<dbReference type="AlphaFoldDB" id="A0A414B7I3"/>
<feature type="transmembrane region" description="Helical" evidence="2">
    <location>
        <begin position="181"/>
        <end position="201"/>
    </location>
</feature>
<keyword evidence="2" id="KW-1133">Transmembrane helix</keyword>
<dbReference type="Pfam" id="PF00892">
    <property type="entry name" value="EamA"/>
    <property type="match status" value="2"/>
</dbReference>
<dbReference type="InterPro" id="IPR037185">
    <property type="entry name" value="EmrE-like"/>
</dbReference>
<reference evidence="4 5" key="1">
    <citation type="submission" date="2018-08" db="EMBL/GenBank/DDBJ databases">
        <title>A genome reference for cultivated species of the human gut microbiota.</title>
        <authorList>
            <person name="Zou Y."/>
            <person name="Xue W."/>
            <person name="Luo G."/>
        </authorList>
    </citation>
    <scope>NUCLEOTIDE SEQUENCE [LARGE SCALE GENOMIC DNA]</scope>
    <source>
        <strain evidence="4 5">AM34-3LB</strain>
    </source>
</reference>
<dbReference type="RefSeq" id="WP_118380745.1">
    <property type="nucleotide sequence ID" value="NZ_CABJFJ010000004.1"/>
</dbReference>
<gene>
    <name evidence="4" type="ORF">DW833_04825</name>
</gene>
<sequence>MWIFYAIGSSFFAGITAILAKCGIRKTNSNVATAIRTIVVLIFAWLMVFVTGAEAGISNISSRILLFLVLSGLATGASWLCYFHALQKGDVNKVVPIDKSSTILTILLALIFLQEGLSLGKGVGIVLIGVGTMLMITRKGMANQEKSSDGSWFIYAVFSAVFASLTAILGKAGIEGVDSNLGTAIRTTVVLVMAWFMVFVTGEQKKVWTVEKIELLFICLSGLATGASWLCYYRALQEGPASVVVPIDKLSMLITIAFSYIVFHEKLTKKAAFGVVLITAGTILLAMM</sequence>
<feature type="transmembrane region" description="Helical" evidence="2">
    <location>
        <begin position="152"/>
        <end position="169"/>
    </location>
</feature>
<dbReference type="GO" id="GO:0016020">
    <property type="term" value="C:membrane"/>
    <property type="evidence" value="ECO:0007669"/>
    <property type="project" value="InterPro"/>
</dbReference>
<keyword evidence="5" id="KW-1185">Reference proteome</keyword>
<feature type="transmembrane region" description="Helical" evidence="2">
    <location>
        <begin position="106"/>
        <end position="131"/>
    </location>
</feature>
<evidence type="ECO:0000256" key="1">
    <source>
        <dbReference type="ARBA" id="ARBA00007362"/>
    </source>
</evidence>
<feature type="transmembrane region" description="Helical" evidence="2">
    <location>
        <begin position="64"/>
        <end position="86"/>
    </location>
</feature>
<feature type="transmembrane region" description="Helical" evidence="2">
    <location>
        <begin position="270"/>
        <end position="287"/>
    </location>
</feature>
<organism evidence="4 5">
    <name type="scientific">Anaerobutyricum hallii</name>
    <dbReference type="NCBI Taxonomy" id="39488"/>
    <lineage>
        <taxon>Bacteria</taxon>
        <taxon>Bacillati</taxon>
        <taxon>Bacillota</taxon>
        <taxon>Clostridia</taxon>
        <taxon>Lachnospirales</taxon>
        <taxon>Lachnospiraceae</taxon>
        <taxon>Anaerobutyricum</taxon>
    </lineage>
</organism>
<evidence type="ECO:0000256" key="2">
    <source>
        <dbReference type="SAM" id="Phobius"/>
    </source>
</evidence>
<dbReference type="EMBL" id="QSID01000004">
    <property type="protein sequence ID" value="RHC66465.1"/>
    <property type="molecule type" value="Genomic_DNA"/>
</dbReference>
<dbReference type="Gene3D" id="1.10.3730.20">
    <property type="match status" value="2"/>
</dbReference>
<protein>
    <submittedName>
        <fullName evidence="4">EamA family transporter</fullName>
    </submittedName>
</protein>
<dbReference type="SUPFAM" id="SSF103481">
    <property type="entry name" value="Multidrug resistance efflux transporter EmrE"/>
    <property type="match status" value="2"/>
</dbReference>
<dbReference type="Proteomes" id="UP000284621">
    <property type="component" value="Unassembled WGS sequence"/>
</dbReference>
<accession>A0A414B7I3</accession>
<feature type="domain" description="EamA" evidence="3">
    <location>
        <begin position="1"/>
        <end position="136"/>
    </location>
</feature>
<name>A0A414B7I3_9FIRM</name>
<dbReference type="PANTHER" id="PTHR22911">
    <property type="entry name" value="ACYL-MALONYL CONDENSING ENZYME-RELATED"/>
    <property type="match status" value="1"/>
</dbReference>
<keyword evidence="2" id="KW-0812">Transmembrane</keyword>
<keyword evidence="2" id="KW-0472">Membrane</keyword>
<feature type="transmembrane region" description="Helical" evidence="2">
    <location>
        <begin position="30"/>
        <end position="52"/>
    </location>
</feature>
<evidence type="ECO:0000259" key="3">
    <source>
        <dbReference type="Pfam" id="PF00892"/>
    </source>
</evidence>
<comment type="similarity">
    <text evidence="1">Belongs to the EamA transporter family.</text>
</comment>
<feature type="domain" description="EamA" evidence="3">
    <location>
        <begin position="151"/>
        <end position="286"/>
    </location>
</feature>
<dbReference type="PANTHER" id="PTHR22911:SF137">
    <property type="entry name" value="SOLUTE CARRIER FAMILY 35 MEMBER G2-RELATED"/>
    <property type="match status" value="1"/>
</dbReference>
<evidence type="ECO:0000313" key="5">
    <source>
        <dbReference type="Proteomes" id="UP000284621"/>
    </source>
</evidence>
<evidence type="ECO:0000313" key="4">
    <source>
        <dbReference type="EMBL" id="RHC66465.1"/>
    </source>
</evidence>
<proteinExistence type="inferred from homology"/>
<feature type="transmembrane region" description="Helical" evidence="2">
    <location>
        <begin position="241"/>
        <end position="263"/>
    </location>
</feature>